<organism evidence="2 3">
    <name type="scientific">Saccharopolyspora dendranthemae</name>
    <dbReference type="NCBI Taxonomy" id="1181886"/>
    <lineage>
        <taxon>Bacteria</taxon>
        <taxon>Bacillati</taxon>
        <taxon>Actinomycetota</taxon>
        <taxon>Actinomycetes</taxon>
        <taxon>Pseudonocardiales</taxon>
        <taxon>Pseudonocardiaceae</taxon>
        <taxon>Saccharopolyspora</taxon>
    </lineage>
</organism>
<keyword evidence="3" id="KW-1185">Reference proteome</keyword>
<evidence type="ECO:0008006" key="4">
    <source>
        <dbReference type="Google" id="ProtNLM"/>
    </source>
</evidence>
<reference evidence="2 3" key="1">
    <citation type="submission" date="2019-06" db="EMBL/GenBank/DDBJ databases">
        <title>Sequencing the genomes of 1000 actinobacteria strains.</title>
        <authorList>
            <person name="Klenk H.-P."/>
        </authorList>
    </citation>
    <scope>NUCLEOTIDE SEQUENCE [LARGE SCALE GENOMIC DNA]</scope>
    <source>
        <strain evidence="2 3">DSM 46699</strain>
    </source>
</reference>
<dbReference type="SUPFAM" id="SSF52540">
    <property type="entry name" value="P-loop containing nucleoside triphosphate hydrolases"/>
    <property type="match status" value="1"/>
</dbReference>
<dbReference type="OrthoDB" id="9810277at2"/>
<dbReference type="PANTHER" id="PTHR43883">
    <property type="entry name" value="SLR0207 PROTEIN"/>
    <property type="match status" value="1"/>
</dbReference>
<accession>A0A561U7T6</accession>
<dbReference type="Pfam" id="PF13671">
    <property type="entry name" value="AAA_33"/>
    <property type="match status" value="1"/>
</dbReference>
<dbReference type="Proteomes" id="UP000316184">
    <property type="component" value="Unassembled WGS sequence"/>
</dbReference>
<dbReference type="InterPro" id="IPR052732">
    <property type="entry name" value="Cell-binding_unc_protein"/>
</dbReference>
<dbReference type="EMBL" id="VIWX01000002">
    <property type="protein sequence ID" value="TWF95428.1"/>
    <property type="molecule type" value="Genomic_DNA"/>
</dbReference>
<dbReference type="Gene3D" id="3.40.50.300">
    <property type="entry name" value="P-loop containing nucleotide triphosphate hydrolases"/>
    <property type="match status" value="1"/>
</dbReference>
<dbReference type="PANTHER" id="PTHR43883:SF1">
    <property type="entry name" value="GLUCONOKINASE"/>
    <property type="match status" value="1"/>
</dbReference>
<protein>
    <recommendedName>
        <fullName evidence="4">Gluconate kinase</fullName>
    </recommendedName>
</protein>
<comment type="caution">
    <text evidence="2">The sequence shown here is derived from an EMBL/GenBank/DDBJ whole genome shotgun (WGS) entry which is preliminary data.</text>
</comment>
<proteinExistence type="predicted"/>
<dbReference type="InterPro" id="IPR027417">
    <property type="entry name" value="P-loop_NTPase"/>
</dbReference>
<dbReference type="AlphaFoldDB" id="A0A561U7T6"/>
<feature type="region of interest" description="Disordered" evidence="1">
    <location>
        <begin position="442"/>
        <end position="461"/>
    </location>
</feature>
<dbReference type="SUPFAM" id="SSF56112">
    <property type="entry name" value="Protein kinase-like (PK-like)"/>
    <property type="match status" value="1"/>
</dbReference>
<sequence>MSTENRTSAQDRYVSTAETHAGAVIFIGDRVYKLKKPIDLGFLDFRDREARLWACRRELELNRRLAPDVYLGLVDIGPSGDDPCDHALVMRRMPEERSLAALVETGSPVDGAVREIAEELADFHVRAERDEPVSAEGSPNAVMQRWDDNIAGLRDFGTGLLDAEMLGGIADRGRDFLDGRAPLLERRVHAGRIVDGHGDLLSEDIFCLDDGPRILDCLEFDDKLRRLDAWDDAACLAMDLEYRGAPDLAQRFLGWYGQYSGDVAPTSLGHFYTAYRALVRTKVACAKHAPGDDATAADARDHLRLAADHIRRAVPQLVMIGGPPGSGKTTLSEQVAARLGLHSLSSDRVRKELAGLSSADSAAADYQSGLYAPEHTDRTYRELADRAAELLTHGESVVLDASWSREQHRELAVDAARRTRSTAVALQCTAPSTTTAERLRHRHRTASDADERVAQSLRGDTDEWPEAIRIDTTSSIARSADDAIEALISSAP</sequence>
<gene>
    <name evidence="2" type="ORF">FHU35_12423</name>
</gene>
<name>A0A561U7T6_9PSEU</name>
<evidence type="ECO:0000313" key="2">
    <source>
        <dbReference type="EMBL" id="TWF95428.1"/>
    </source>
</evidence>
<evidence type="ECO:0000313" key="3">
    <source>
        <dbReference type="Proteomes" id="UP000316184"/>
    </source>
</evidence>
<evidence type="ECO:0000256" key="1">
    <source>
        <dbReference type="SAM" id="MobiDB-lite"/>
    </source>
</evidence>
<dbReference type="InterPro" id="IPR011009">
    <property type="entry name" value="Kinase-like_dom_sf"/>
</dbReference>